<comment type="catalytic activity">
    <reaction evidence="3">
        <text>a phosphate monoester + H2O = an alcohol + phosphate</text>
        <dbReference type="Rhea" id="RHEA:15017"/>
        <dbReference type="ChEBI" id="CHEBI:15377"/>
        <dbReference type="ChEBI" id="CHEBI:30879"/>
        <dbReference type="ChEBI" id="CHEBI:43474"/>
        <dbReference type="ChEBI" id="CHEBI:67140"/>
        <dbReference type="EC" id="3.1.3.2"/>
    </reaction>
</comment>
<dbReference type="OrthoDB" id="45007at2759"/>
<feature type="domain" description="Purple acid phosphatase N-terminal" evidence="6">
    <location>
        <begin position="34"/>
        <end position="137"/>
    </location>
</feature>
<sequence length="438" mass="48828">MATSTQPGSPGVPAAPDNYNSFSNWNVTYAGPAPQQVHLSLTDDSKYVQVEFTTLENVSKACFKYWPKTNSGRPVTVTRGNDWAFVDGGAAKRTTYLHKFQSKRLQLATVYEYQVGTVPTNTTNTTTLWSSTFEFHTADRTDSFKFVAIGDLGINNAVTAKSLTNLADSHEYDFITVSGDQGYNLEDENGEKGDEYLNFMQQVYSKLPFMGVIGNHEDAYNYTHYVNRFNNVPFEQSNSPTPLLYSFNYKSLHLVSFTTEAFFLNKFGSPEQIAFALNWLDQDLTKANKHRSKRPWIIVISHHPIYCSSSNSDCITDAPMLRSYIEPVLAKHNVDIFLTGHVHNYERTYPVHNGTLATTSYHNAPSFFQIVNGDAGQPGDNTAFNSSITPPDWSAARYSGYGYSVVDVSPSTLNFGHYQVNTDGSLGSAVDQFTVTKS</sequence>
<keyword evidence="2" id="KW-0325">Glycoprotein</keyword>
<dbReference type="Pfam" id="PF16656">
    <property type="entry name" value="Pur_ac_phosph_N"/>
    <property type="match status" value="1"/>
</dbReference>
<evidence type="ECO:0000313" key="8">
    <source>
        <dbReference type="Proteomes" id="UP000242146"/>
    </source>
</evidence>
<feature type="domain" description="Purple acid phosphatase C-terminal" evidence="5">
    <location>
        <begin position="368"/>
        <end position="421"/>
    </location>
</feature>
<keyword evidence="8" id="KW-1185">Reference proteome</keyword>
<comment type="caution">
    <text evidence="7">The sequence shown here is derived from an EMBL/GenBank/DDBJ whole genome shotgun (WGS) entry which is preliminary data.</text>
</comment>
<dbReference type="InterPro" id="IPR008963">
    <property type="entry name" value="Purple_acid_Pase-like_N"/>
</dbReference>
<dbReference type="STRING" id="101127.A0A1X2G9J8"/>
<organism evidence="7 8">
    <name type="scientific">Hesseltinella vesiculosa</name>
    <dbReference type="NCBI Taxonomy" id="101127"/>
    <lineage>
        <taxon>Eukaryota</taxon>
        <taxon>Fungi</taxon>
        <taxon>Fungi incertae sedis</taxon>
        <taxon>Mucoromycota</taxon>
        <taxon>Mucoromycotina</taxon>
        <taxon>Mucoromycetes</taxon>
        <taxon>Mucorales</taxon>
        <taxon>Cunninghamellaceae</taxon>
        <taxon>Hesseltinella</taxon>
    </lineage>
</organism>
<keyword evidence="3" id="KW-0378">Hydrolase</keyword>
<dbReference type="InterPro" id="IPR029052">
    <property type="entry name" value="Metallo-depent_PP-like"/>
</dbReference>
<evidence type="ECO:0000256" key="2">
    <source>
        <dbReference type="ARBA" id="ARBA00023180"/>
    </source>
</evidence>
<comment type="similarity">
    <text evidence="3">Belongs to the metallophosphoesterase superfamily. Purple acid phosphatase family.</text>
</comment>
<evidence type="ECO:0000313" key="7">
    <source>
        <dbReference type="EMBL" id="ORX47713.1"/>
    </source>
</evidence>
<dbReference type="Pfam" id="PF00149">
    <property type="entry name" value="Metallophos"/>
    <property type="match status" value="1"/>
</dbReference>
<dbReference type="GO" id="GO:0003993">
    <property type="term" value="F:acid phosphatase activity"/>
    <property type="evidence" value="ECO:0007669"/>
    <property type="project" value="UniProtKB-EC"/>
</dbReference>
<dbReference type="InterPro" id="IPR004843">
    <property type="entry name" value="Calcineurin-like_PHP"/>
</dbReference>
<gene>
    <name evidence="7" type="ORF">DM01DRAFT_1377061</name>
</gene>
<name>A0A1X2G9J8_9FUNG</name>
<dbReference type="InterPro" id="IPR041792">
    <property type="entry name" value="MPP_PAP"/>
</dbReference>
<dbReference type="AlphaFoldDB" id="A0A1X2G9J8"/>
<evidence type="ECO:0000259" key="5">
    <source>
        <dbReference type="Pfam" id="PF14008"/>
    </source>
</evidence>
<proteinExistence type="inferred from homology"/>
<reference evidence="7 8" key="1">
    <citation type="submission" date="2016-07" db="EMBL/GenBank/DDBJ databases">
        <title>Pervasive Adenine N6-methylation of Active Genes in Fungi.</title>
        <authorList>
            <consortium name="DOE Joint Genome Institute"/>
            <person name="Mondo S.J."/>
            <person name="Dannebaum R.O."/>
            <person name="Kuo R.C."/>
            <person name="Labutti K."/>
            <person name="Haridas S."/>
            <person name="Kuo A."/>
            <person name="Salamov A."/>
            <person name="Ahrendt S.R."/>
            <person name="Lipzen A."/>
            <person name="Sullivan W."/>
            <person name="Andreopoulos W.B."/>
            <person name="Clum A."/>
            <person name="Lindquist E."/>
            <person name="Daum C."/>
            <person name="Ramamoorthy G.K."/>
            <person name="Gryganskyi A."/>
            <person name="Culley D."/>
            <person name="Magnuson J.K."/>
            <person name="James T.Y."/>
            <person name="O'Malley M.A."/>
            <person name="Stajich J.E."/>
            <person name="Spatafora J.W."/>
            <person name="Visel A."/>
            <person name="Grigoriev I.V."/>
        </authorList>
    </citation>
    <scope>NUCLEOTIDE SEQUENCE [LARGE SCALE GENOMIC DNA]</scope>
    <source>
        <strain evidence="7 8">NRRL 3301</strain>
    </source>
</reference>
<dbReference type="EMBL" id="MCGT01000032">
    <property type="protein sequence ID" value="ORX47713.1"/>
    <property type="molecule type" value="Genomic_DNA"/>
</dbReference>
<evidence type="ECO:0000256" key="3">
    <source>
        <dbReference type="RuleBase" id="RU361203"/>
    </source>
</evidence>
<dbReference type="InterPro" id="IPR025733">
    <property type="entry name" value="PAPs_C"/>
</dbReference>
<dbReference type="PANTHER" id="PTHR45867">
    <property type="entry name" value="PURPLE ACID PHOSPHATASE"/>
    <property type="match status" value="1"/>
</dbReference>
<evidence type="ECO:0000259" key="6">
    <source>
        <dbReference type="Pfam" id="PF16656"/>
    </source>
</evidence>
<dbReference type="SUPFAM" id="SSF56300">
    <property type="entry name" value="Metallo-dependent phosphatases"/>
    <property type="match status" value="1"/>
</dbReference>
<accession>A0A1X2G9J8</accession>
<dbReference type="Pfam" id="PF14008">
    <property type="entry name" value="Metallophos_C"/>
    <property type="match status" value="1"/>
</dbReference>
<dbReference type="CDD" id="cd00839">
    <property type="entry name" value="MPP_PAPs"/>
    <property type="match status" value="1"/>
</dbReference>
<dbReference type="Gene3D" id="2.60.40.380">
    <property type="entry name" value="Purple acid phosphatase-like, N-terminal"/>
    <property type="match status" value="1"/>
</dbReference>
<evidence type="ECO:0000259" key="4">
    <source>
        <dbReference type="Pfam" id="PF00149"/>
    </source>
</evidence>
<dbReference type="Gene3D" id="3.60.21.10">
    <property type="match status" value="1"/>
</dbReference>
<dbReference type="Proteomes" id="UP000242146">
    <property type="component" value="Unassembled WGS sequence"/>
</dbReference>
<feature type="domain" description="Calcineurin-like phosphoesterase" evidence="4">
    <location>
        <begin position="144"/>
        <end position="345"/>
    </location>
</feature>
<dbReference type="SUPFAM" id="SSF49363">
    <property type="entry name" value="Purple acid phosphatase, N-terminal domain"/>
    <property type="match status" value="1"/>
</dbReference>
<dbReference type="PANTHER" id="PTHR45867:SF3">
    <property type="entry name" value="ACID PHOSPHATASE TYPE 7"/>
    <property type="match status" value="1"/>
</dbReference>
<dbReference type="EC" id="3.1.3.2" evidence="3"/>
<keyword evidence="1" id="KW-0732">Signal</keyword>
<protein>
    <recommendedName>
        <fullName evidence="3">Purple acid phosphatase</fullName>
        <ecNumber evidence="3">3.1.3.2</ecNumber>
    </recommendedName>
</protein>
<dbReference type="InterPro" id="IPR015914">
    <property type="entry name" value="PAPs_N"/>
</dbReference>
<dbReference type="GO" id="GO:0046872">
    <property type="term" value="F:metal ion binding"/>
    <property type="evidence" value="ECO:0007669"/>
    <property type="project" value="InterPro"/>
</dbReference>
<evidence type="ECO:0000256" key="1">
    <source>
        <dbReference type="ARBA" id="ARBA00022729"/>
    </source>
</evidence>